<proteinExistence type="predicted"/>
<dbReference type="Pfam" id="PF04851">
    <property type="entry name" value="ResIII"/>
    <property type="match status" value="1"/>
</dbReference>
<feature type="domain" description="Helicase ATP-binding" evidence="3">
    <location>
        <begin position="90"/>
        <end position="254"/>
    </location>
</feature>
<dbReference type="SMART" id="SM00490">
    <property type="entry name" value="HELICc"/>
    <property type="match status" value="1"/>
</dbReference>
<dbReference type="CDD" id="cd18799">
    <property type="entry name" value="SF2_C_EcoAI-like"/>
    <property type="match status" value="1"/>
</dbReference>
<feature type="region of interest" description="Disordered" evidence="2">
    <location>
        <begin position="41"/>
        <end position="67"/>
    </location>
</feature>
<evidence type="ECO:0000313" key="5">
    <source>
        <dbReference type="EMBL" id="RPA82034.1"/>
    </source>
</evidence>
<dbReference type="SMART" id="SM00487">
    <property type="entry name" value="DEXDc"/>
    <property type="match status" value="1"/>
</dbReference>
<protein>
    <submittedName>
        <fullName evidence="5">P-loop containing nucleoside triphosphate hydrolase protein</fullName>
    </submittedName>
</protein>
<dbReference type="GO" id="GO:0061749">
    <property type="term" value="F:forked DNA-dependent helicase activity"/>
    <property type="evidence" value="ECO:0007669"/>
    <property type="project" value="TreeGrafter"/>
</dbReference>
<evidence type="ECO:0000259" key="3">
    <source>
        <dbReference type="PROSITE" id="PS51192"/>
    </source>
</evidence>
<dbReference type="Gene3D" id="3.40.50.300">
    <property type="entry name" value="P-loop containing nucleotide triphosphate hydrolases"/>
    <property type="match status" value="2"/>
</dbReference>
<dbReference type="InterPro" id="IPR001650">
    <property type="entry name" value="Helicase_C-like"/>
</dbReference>
<dbReference type="GO" id="GO:0005759">
    <property type="term" value="C:mitochondrial matrix"/>
    <property type="evidence" value="ECO:0007669"/>
    <property type="project" value="TreeGrafter"/>
</dbReference>
<dbReference type="PANTHER" id="PTHR47396:SF1">
    <property type="entry name" value="ATP-DEPENDENT HELICASE IRC3-RELATED"/>
    <property type="match status" value="1"/>
</dbReference>
<dbReference type="GO" id="GO:0016787">
    <property type="term" value="F:hydrolase activity"/>
    <property type="evidence" value="ECO:0007669"/>
    <property type="project" value="UniProtKB-KW"/>
</dbReference>
<dbReference type="Proteomes" id="UP000275078">
    <property type="component" value="Unassembled WGS sequence"/>
</dbReference>
<evidence type="ECO:0000259" key="4">
    <source>
        <dbReference type="PROSITE" id="PS51194"/>
    </source>
</evidence>
<sequence length="819" mass="91526">MALRASTSAALIATRPFLTKTILPLCCTAVLRQTRKNATLINPSDSADKVPRPNLSSEVPGELDLQEPLSQPLGPALRPYQEECIQAVMNYLGQGDRRLGVSLATGSGKTVIFTNIISRIPPPSPERTQTLILVHRKELAEQAYTTVKSTHSELKVELEMGATHQATGMADVTIAMVQSLVASDGKRLEKFNPDTHKLVLMDECHHAVSKSWLRVLQHMKIWDDNGPITLGFSATMHRADGMGLGKVLQRIVFHKDFMDMAKEKWLADAIFTTVRTMVDLTYVPVERSGTGDFNIAKLSQVMNTPSSNDLVVKAWHTKCLGRKSTLVFCVDVSHVVNLTHVFRNQGIDARAVTGKTPIAERTALVKAFKNGEFPVLVNCGLFTEGTDIPNIDCIVLARPTRSKALLIQMIGRGMRLHSDKSNCHVLDIACSIKNGVLTAPTLFGLDPDLLCDHTPGSTLYKQSTEIDLNPPPPPQVPGETDPLAMEFTDYDNIMDLLEDVKPDQHVRSISQFAWVACSQHKWILQCGGHGFIRIERDLETNTFSGHAVRGMLFIEHDLSYARRQFRNLMRPLEIFSDIELFEHAIHAADTYAASHFPRQLILTSAHWRSCSPSQTQLEMLSRILNQHIHKGNCGGWTKGKVADMITKMKYGAKSQWEKAQKEMWRRDQARERQQQLEQAATIRVGELLDVAEKIEHRRAVQQRSDEWAQTPVPSSLGELLRRKGREAMKPWIGARQEGEGPRSIPSERESEAIVKGRLGKIAEPKRLVLDPGEFGGEEVSVEEEVRRDLEREAELERALARKLGAVAGRFGRKGLVQRE</sequence>
<keyword evidence="1" id="KW-0347">Helicase</keyword>
<dbReference type="PROSITE" id="PS51192">
    <property type="entry name" value="HELICASE_ATP_BIND_1"/>
    <property type="match status" value="1"/>
</dbReference>
<dbReference type="InterPro" id="IPR006935">
    <property type="entry name" value="Helicase/UvrB_N"/>
</dbReference>
<dbReference type="GO" id="GO:0036121">
    <property type="term" value="F:double-stranded DNA helicase activity"/>
    <property type="evidence" value="ECO:0007669"/>
    <property type="project" value="TreeGrafter"/>
</dbReference>
<dbReference type="GO" id="GO:0005524">
    <property type="term" value="F:ATP binding"/>
    <property type="evidence" value="ECO:0007669"/>
    <property type="project" value="InterPro"/>
</dbReference>
<dbReference type="SUPFAM" id="SSF52540">
    <property type="entry name" value="P-loop containing nucleoside triphosphate hydrolases"/>
    <property type="match status" value="1"/>
</dbReference>
<evidence type="ECO:0000256" key="2">
    <source>
        <dbReference type="SAM" id="MobiDB-lite"/>
    </source>
</evidence>
<evidence type="ECO:0000256" key="1">
    <source>
        <dbReference type="ARBA" id="ARBA00022806"/>
    </source>
</evidence>
<dbReference type="InterPro" id="IPR050742">
    <property type="entry name" value="Helicase_Restrict-Modif_Enz"/>
</dbReference>
<dbReference type="EMBL" id="ML119674">
    <property type="protein sequence ID" value="RPA82034.1"/>
    <property type="molecule type" value="Genomic_DNA"/>
</dbReference>
<dbReference type="InterPro" id="IPR014001">
    <property type="entry name" value="Helicase_ATP-bd"/>
</dbReference>
<dbReference type="Pfam" id="PF00271">
    <property type="entry name" value="Helicase_C"/>
    <property type="match status" value="1"/>
</dbReference>
<feature type="domain" description="Helicase C-terminal" evidence="4">
    <location>
        <begin position="311"/>
        <end position="467"/>
    </location>
</feature>
<reference evidence="5 6" key="1">
    <citation type="journal article" date="2018" name="Nat. Ecol. Evol.">
        <title>Pezizomycetes genomes reveal the molecular basis of ectomycorrhizal truffle lifestyle.</title>
        <authorList>
            <person name="Murat C."/>
            <person name="Payen T."/>
            <person name="Noel B."/>
            <person name="Kuo A."/>
            <person name="Morin E."/>
            <person name="Chen J."/>
            <person name="Kohler A."/>
            <person name="Krizsan K."/>
            <person name="Balestrini R."/>
            <person name="Da Silva C."/>
            <person name="Montanini B."/>
            <person name="Hainaut M."/>
            <person name="Levati E."/>
            <person name="Barry K.W."/>
            <person name="Belfiori B."/>
            <person name="Cichocki N."/>
            <person name="Clum A."/>
            <person name="Dockter R.B."/>
            <person name="Fauchery L."/>
            <person name="Guy J."/>
            <person name="Iotti M."/>
            <person name="Le Tacon F."/>
            <person name="Lindquist E.A."/>
            <person name="Lipzen A."/>
            <person name="Malagnac F."/>
            <person name="Mello A."/>
            <person name="Molinier V."/>
            <person name="Miyauchi S."/>
            <person name="Poulain J."/>
            <person name="Riccioni C."/>
            <person name="Rubini A."/>
            <person name="Sitrit Y."/>
            <person name="Splivallo R."/>
            <person name="Traeger S."/>
            <person name="Wang M."/>
            <person name="Zifcakova L."/>
            <person name="Wipf D."/>
            <person name="Zambonelli A."/>
            <person name="Paolocci F."/>
            <person name="Nowrousian M."/>
            <person name="Ottonello S."/>
            <person name="Baldrian P."/>
            <person name="Spatafora J.W."/>
            <person name="Henrissat B."/>
            <person name="Nagy L.G."/>
            <person name="Aury J.M."/>
            <person name="Wincker P."/>
            <person name="Grigoriev I.V."/>
            <person name="Bonfante P."/>
            <person name="Martin F.M."/>
        </authorList>
    </citation>
    <scope>NUCLEOTIDE SEQUENCE [LARGE SCALE GENOMIC DNA]</scope>
    <source>
        <strain evidence="5 6">RN42</strain>
    </source>
</reference>
<evidence type="ECO:0000313" key="6">
    <source>
        <dbReference type="Proteomes" id="UP000275078"/>
    </source>
</evidence>
<dbReference type="GO" id="GO:0070125">
    <property type="term" value="P:mitochondrial translational elongation"/>
    <property type="evidence" value="ECO:0007669"/>
    <property type="project" value="TreeGrafter"/>
</dbReference>
<dbReference type="STRING" id="1160509.A0A3N4IK77"/>
<keyword evidence="1" id="KW-0067">ATP-binding</keyword>
<keyword evidence="1" id="KW-0547">Nucleotide-binding</keyword>
<name>A0A3N4IK77_ASCIM</name>
<keyword evidence="6" id="KW-1185">Reference proteome</keyword>
<accession>A0A3N4IK77</accession>
<gene>
    <name evidence="5" type="ORF">BJ508DRAFT_361431</name>
</gene>
<dbReference type="GO" id="GO:0000403">
    <property type="term" value="F:Y-form DNA binding"/>
    <property type="evidence" value="ECO:0007669"/>
    <property type="project" value="TreeGrafter"/>
</dbReference>
<dbReference type="PROSITE" id="PS51194">
    <property type="entry name" value="HELICASE_CTER"/>
    <property type="match status" value="1"/>
</dbReference>
<dbReference type="AlphaFoldDB" id="A0A3N4IK77"/>
<dbReference type="InterPro" id="IPR027417">
    <property type="entry name" value="P-loop_NTPase"/>
</dbReference>
<dbReference type="GO" id="GO:0032042">
    <property type="term" value="P:mitochondrial DNA metabolic process"/>
    <property type="evidence" value="ECO:0007669"/>
    <property type="project" value="TreeGrafter"/>
</dbReference>
<dbReference type="PANTHER" id="PTHR47396">
    <property type="entry name" value="TYPE I RESTRICTION ENZYME ECOKI R PROTEIN"/>
    <property type="match status" value="1"/>
</dbReference>
<dbReference type="OrthoDB" id="16911at2759"/>
<keyword evidence="5" id="KW-0378">Hydrolase</keyword>
<organism evidence="5 6">
    <name type="scientific">Ascobolus immersus RN42</name>
    <dbReference type="NCBI Taxonomy" id="1160509"/>
    <lineage>
        <taxon>Eukaryota</taxon>
        <taxon>Fungi</taxon>
        <taxon>Dikarya</taxon>
        <taxon>Ascomycota</taxon>
        <taxon>Pezizomycotina</taxon>
        <taxon>Pezizomycetes</taxon>
        <taxon>Pezizales</taxon>
        <taxon>Ascobolaceae</taxon>
        <taxon>Ascobolus</taxon>
    </lineage>
</organism>